<feature type="compositionally biased region" description="Polar residues" evidence="5">
    <location>
        <begin position="179"/>
        <end position="189"/>
    </location>
</feature>
<evidence type="ECO:0000256" key="4">
    <source>
        <dbReference type="PROSITE-ProRule" id="PRU00191"/>
    </source>
</evidence>
<sequence length="687" mass="74995">MEPEAHGGPGLTRLSPPLHLPLSRLEPKPVAAQVVLLLLIMAKWFKDFQLSLKTRPKPEGMGATRTRTDGEGTNRNRRATQGEVNLRGVGREAKGAVERGHNESELGKLGKAPNAGMQGKSVGTQGKTGSSTLIRGKTESKKNLIQGKNPTGLIKNGLTIKKDNGKLPKGSGEIGNSIPGKNSKNSNVDPGNGEEIGKTVKTPSLKRGQNPIKSGQSFSGKLGLNPGKITAKNPVKTESKPEQKSGKTDSKTDKADSKTGKTDVKSGKVDMKTRKADLKTAKPEAKTGKMPDLKTKKPDPKASKTPTQNPGKTGLNLGKITGTNTGKNGLKSGKTGQSPGKTGLNLGKLTGTNSGKAGLNPGKLSGPSYILPKHRLIKVENQEKNGKNLMNRIQNSVENEENGKAKQDTVIIVEDYADPYDAKKRETGQNDAERVGENDGYMEPYDAQQMITEIRRRGSKDPLGKQSLLYDSPYEPTEMGSKQELVGNSVLEKTGNHRPIDSCLPENDERPAAEYEQPWEWKTEQIVKALAVQFDSAEMSSPPKEENVKHHHRQPSWTQKVLRQQSPEGSEMGEKVDPSVPLEKQVWYHGPITRLEAESRLQACKEASYLVRNSESGNSKYSLALKTSQGCVHIILAQTKDNKYTLNQNSALFDSIPEVVHYYCNEKLPFKDAEHMTLLYPVHNKQQ</sequence>
<dbReference type="GO" id="GO:0001784">
    <property type="term" value="F:phosphotyrosine residue binding"/>
    <property type="evidence" value="ECO:0007669"/>
    <property type="project" value="TreeGrafter"/>
</dbReference>
<dbReference type="Pfam" id="PF00017">
    <property type="entry name" value="SH2"/>
    <property type="match status" value="1"/>
</dbReference>
<keyword evidence="8" id="KW-1185">Reference proteome</keyword>
<dbReference type="Gene3D" id="3.30.505.10">
    <property type="entry name" value="SH2 domain"/>
    <property type="match status" value="1"/>
</dbReference>
<dbReference type="FunFam" id="3.30.505.10:FF:000067">
    <property type="entry name" value="Src homology 2 domain-containing E"/>
    <property type="match status" value="1"/>
</dbReference>
<comment type="caution">
    <text evidence="7">The sequence shown here is derived from an EMBL/GenBank/DDBJ whole genome shotgun (WGS) entry which is preliminary data.</text>
</comment>
<dbReference type="EMBL" id="BEZZ01002003">
    <property type="protein sequence ID" value="GCC20892.1"/>
    <property type="molecule type" value="Genomic_DNA"/>
</dbReference>
<feature type="compositionally biased region" description="Basic and acidic residues" evidence="5">
    <location>
        <begin position="96"/>
        <end position="108"/>
    </location>
</feature>
<feature type="compositionally biased region" description="Polar residues" evidence="5">
    <location>
        <begin position="121"/>
        <end position="133"/>
    </location>
</feature>
<dbReference type="InterPro" id="IPR051846">
    <property type="entry name" value="SH2_domain_adapters"/>
</dbReference>
<evidence type="ECO:0000313" key="8">
    <source>
        <dbReference type="Proteomes" id="UP000287033"/>
    </source>
</evidence>
<feature type="domain" description="SH2" evidence="6">
    <location>
        <begin position="587"/>
        <end position="682"/>
    </location>
</feature>
<feature type="compositionally biased region" description="Basic and acidic residues" evidence="5">
    <location>
        <begin position="453"/>
        <end position="463"/>
    </location>
</feature>
<evidence type="ECO:0000256" key="5">
    <source>
        <dbReference type="SAM" id="MobiDB-lite"/>
    </source>
</evidence>
<dbReference type="Proteomes" id="UP000287033">
    <property type="component" value="Unassembled WGS sequence"/>
</dbReference>
<feature type="region of interest" description="Disordered" evidence="5">
    <location>
        <begin position="54"/>
        <end position="80"/>
    </location>
</feature>
<dbReference type="STRING" id="137246.A0A401RRY3"/>
<protein>
    <recommendedName>
        <fullName evidence="3">SH2 domain-containing adapter protein E</fullName>
    </recommendedName>
</protein>
<evidence type="ECO:0000259" key="6">
    <source>
        <dbReference type="PROSITE" id="PS50001"/>
    </source>
</evidence>
<feature type="compositionally biased region" description="Polar residues" evidence="5">
    <location>
        <begin position="555"/>
        <end position="568"/>
    </location>
</feature>
<dbReference type="InterPro" id="IPR036860">
    <property type="entry name" value="SH2_dom_sf"/>
</dbReference>
<dbReference type="SMART" id="SM00252">
    <property type="entry name" value="SH2"/>
    <property type="match status" value="1"/>
</dbReference>
<evidence type="ECO:0000256" key="1">
    <source>
        <dbReference type="ARBA" id="ARBA00022553"/>
    </source>
</evidence>
<feature type="compositionally biased region" description="Basic and acidic residues" evidence="5">
    <location>
        <begin position="422"/>
        <end position="437"/>
    </location>
</feature>
<gene>
    <name evidence="7" type="ORF">chiPu_0019462</name>
</gene>
<dbReference type="OrthoDB" id="5914531at2759"/>
<dbReference type="PANTHER" id="PTHR15127">
    <property type="entry name" value="HEAVYWEIGHT, ISOFORM A"/>
    <property type="match status" value="1"/>
</dbReference>
<name>A0A401RRY3_CHIPU</name>
<dbReference type="PROSITE" id="PS50001">
    <property type="entry name" value="SH2"/>
    <property type="match status" value="1"/>
</dbReference>
<evidence type="ECO:0000313" key="7">
    <source>
        <dbReference type="EMBL" id="GCC20892.1"/>
    </source>
</evidence>
<dbReference type="AlphaFoldDB" id="A0A401RRY3"/>
<keyword evidence="1" id="KW-0597">Phosphoprotein</keyword>
<reference evidence="7 8" key="1">
    <citation type="journal article" date="2018" name="Nat. Ecol. Evol.">
        <title>Shark genomes provide insights into elasmobranch evolution and the origin of vertebrates.</title>
        <authorList>
            <person name="Hara Y"/>
            <person name="Yamaguchi K"/>
            <person name="Onimaru K"/>
            <person name="Kadota M"/>
            <person name="Koyanagi M"/>
            <person name="Keeley SD"/>
            <person name="Tatsumi K"/>
            <person name="Tanaka K"/>
            <person name="Motone F"/>
            <person name="Kageyama Y"/>
            <person name="Nozu R"/>
            <person name="Adachi N"/>
            <person name="Nishimura O"/>
            <person name="Nakagawa R"/>
            <person name="Tanegashima C"/>
            <person name="Kiyatake I"/>
            <person name="Matsumoto R"/>
            <person name="Murakumo K"/>
            <person name="Nishida K"/>
            <person name="Terakita A"/>
            <person name="Kuratani S"/>
            <person name="Sato K"/>
            <person name="Hyodo S Kuraku.S."/>
        </authorList>
    </citation>
    <scope>NUCLEOTIDE SEQUENCE [LARGE SCALE GENOMIC DNA]</scope>
</reference>
<feature type="compositionally biased region" description="Basic and acidic residues" evidence="5">
    <location>
        <begin position="235"/>
        <end position="302"/>
    </location>
</feature>
<organism evidence="7 8">
    <name type="scientific">Chiloscyllium punctatum</name>
    <name type="common">Brownbanded bambooshark</name>
    <name type="synonym">Hemiscyllium punctatum</name>
    <dbReference type="NCBI Taxonomy" id="137246"/>
    <lineage>
        <taxon>Eukaryota</taxon>
        <taxon>Metazoa</taxon>
        <taxon>Chordata</taxon>
        <taxon>Craniata</taxon>
        <taxon>Vertebrata</taxon>
        <taxon>Chondrichthyes</taxon>
        <taxon>Elasmobranchii</taxon>
        <taxon>Galeomorphii</taxon>
        <taxon>Galeoidea</taxon>
        <taxon>Orectolobiformes</taxon>
        <taxon>Hemiscylliidae</taxon>
        <taxon>Chiloscyllium</taxon>
    </lineage>
</organism>
<dbReference type="PANTHER" id="PTHR15127:SF29">
    <property type="entry name" value="SH2 DOMAIN-CONTAINING ADAPTER PROTEIN E"/>
    <property type="match status" value="1"/>
</dbReference>
<evidence type="ECO:0000256" key="2">
    <source>
        <dbReference type="ARBA" id="ARBA00022999"/>
    </source>
</evidence>
<feature type="region of interest" description="Disordered" evidence="5">
    <location>
        <begin position="96"/>
        <end position="368"/>
    </location>
</feature>
<dbReference type="SUPFAM" id="SSF55550">
    <property type="entry name" value="SH2 domain"/>
    <property type="match status" value="1"/>
</dbReference>
<feature type="region of interest" description="Disordered" evidence="5">
    <location>
        <begin position="538"/>
        <end position="578"/>
    </location>
</feature>
<dbReference type="InterPro" id="IPR000980">
    <property type="entry name" value="SH2"/>
</dbReference>
<keyword evidence="2 4" id="KW-0727">SH2 domain</keyword>
<proteinExistence type="predicted"/>
<feature type="compositionally biased region" description="Low complexity" evidence="5">
    <location>
        <begin position="311"/>
        <end position="353"/>
    </location>
</feature>
<evidence type="ECO:0000256" key="3">
    <source>
        <dbReference type="ARBA" id="ARBA00074793"/>
    </source>
</evidence>
<accession>A0A401RRY3</accession>
<dbReference type="PRINTS" id="PR00401">
    <property type="entry name" value="SH2DOMAIN"/>
</dbReference>
<feature type="region of interest" description="Disordered" evidence="5">
    <location>
        <begin position="422"/>
        <end position="507"/>
    </location>
</feature>